<evidence type="ECO:0000256" key="1">
    <source>
        <dbReference type="SAM" id="MobiDB-lite"/>
    </source>
</evidence>
<evidence type="ECO:0000313" key="2">
    <source>
        <dbReference type="EMBL" id="TQJ16912.1"/>
    </source>
</evidence>
<protein>
    <submittedName>
        <fullName evidence="2">Poly(Hydroxyalkanoate) granule associated protein phasin</fullName>
    </submittedName>
</protein>
<evidence type="ECO:0000313" key="3">
    <source>
        <dbReference type="Proteomes" id="UP000316298"/>
    </source>
</evidence>
<feature type="compositionally biased region" description="Low complexity" evidence="1">
    <location>
        <begin position="137"/>
        <end position="152"/>
    </location>
</feature>
<feature type="compositionally biased region" description="Basic residues" evidence="1">
    <location>
        <begin position="153"/>
        <end position="171"/>
    </location>
</feature>
<keyword evidence="3" id="KW-1185">Reference proteome</keyword>
<accession>A0A542ENI1</accession>
<gene>
    <name evidence="2" type="ORF">FB475_1018</name>
</gene>
<dbReference type="OrthoDB" id="3830696at2"/>
<dbReference type="Proteomes" id="UP000316298">
    <property type="component" value="Unassembled WGS sequence"/>
</dbReference>
<sequence>MVMDALRGYVQLANGLTEVTKQKAQSAAKALLQQTGADSLTTRVSDLADEIVATSKSNRQLLQAIVANEVEGAVARLGFVRSEEVAALTRRVKALETELAEAHAAAAARESAQESVREPAPVVEATVVEDLPVKQTPPAKKAVAKKAAPAKKAVAKKAAKKAPAKKIAKKA</sequence>
<dbReference type="EMBL" id="VFMM01000001">
    <property type="protein sequence ID" value="TQJ16912.1"/>
    <property type="molecule type" value="Genomic_DNA"/>
</dbReference>
<comment type="caution">
    <text evidence="2">The sequence shown here is derived from an EMBL/GenBank/DDBJ whole genome shotgun (WGS) entry which is preliminary data.</text>
</comment>
<name>A0A542ENI1_9ACTN</name>
<organism evidence="2 3">
    <name type="scientific">Kribbella jejuensis</name>
    <dbReference type="NCBI Taxonomy" id="236068"/>
    <lineage>
        <taxon>Bacteria</taxon>
        <taxon>Bacillati</taxon>
        <taxon>Actinomycetota</taxon>
        <taxon>Actinomycetes</taxon>
        <taxon>Propionibacteriales</taxon>
        <taxon>Kribbellaceae</taxon>
        <taxon>Kribbella</taxon>
    </lineage>
</organism>
<dbReference type="RefSeq" id="WP_141852984.1">
    <property type="nucleotide sequence ID" value="NZ_BAAAKA010000034.1"/>
</dbReference>
<proteinExistence type="predicted"/>
<dbReference type="AlphaFoldDB" id="A0A542ENI1"/>
<feature type="region of interest" description="Disordered" evidence="1">
    <location>
        <begin position="134"/>
        <end position="171"/>
    </location>
</feature>
<reference evidence="2 3" key="1">
    <citation type="submission" date="2019-06" db="EMBL/GenBank/DDBJ databases">
        <title>Sequencing the genomes of 1000 actinobacteria strains.</title>
        <authorList>
            <person name="Klenk H.-P."/>
        </authorList>
    </citation>
    <scope>NUCLEOTIDE SEQUENCE [LARGE SCALE GENOMIC DNA]</scope>
    <source>
        <strain evidence="2 3">DSM 17305</strain>
    </source>
</reference>